<proteinExistence type="inferred from homology"/>
<protein>
    <submittedName>
        <fullName evidence="3">Lytic transglycosylase domain-containing protein</fullName>
    </submittedName>
</protein>
<sequence length="692" mass="79967">MLFFLFLCLCSVSCAGSYDKEEEARLIGDLYSENFYRFLRPQPLELKKLYNTDPSSLYYIGLAVKKASVGASDKKIYDESARAYFEYAVKNVPMPYKKLADDELYSLLSTEEKLKILEKKLALPEAIQLDNKLENQTIREEIQRLLFLSGNFKKMDMSLPEYLSTQKFDAEIIEGLKNLEKNKDELKSCGDDFFNVCQARKLVFDSAFKDAWEIFKPLIQEESNPNLEHRMVLSDLGKAALSGSEDYASDVLLFENRLDFYEKKSAKPSDYILQKYMYAFYAARMRLKMGGKDNVEKSLLLFKKAKTYPPQPYDYDIALWYILDIEKNRSFKVFLEELCASAPSWKNSSIYEELAAHACMKLVILQDWKSLEKLQKAVQKTNLLTAQARLTYILAGSKSIPEEAKKLYLEVYEKNHNSFYYRAMAAYRLGVPMALSACKQNYKRKSNTEFSDEDSIKILEGFIKYKLYSQIYQKITLLYPQISAKEAAFFAQVLSENGYYADSMRVMTFAVNSEGSQFNEEHLKLMYPRPWLESVKRYAAEYNLPEYLLYALLRSESYFKPEVVSHAGAIGLAQLMKPTAADIARRLQLETYDLNNPDTNIRFGAFYLSDMIRRNGGKIMHALFSYNAGPNAVKRWVRQADGLPMDLFLESLAYAETRGYGRNILSAAIMYGCLYYGKDYGEIIKEFFPDIR</sequence>
<organism evidence="3 4">
    <name type="scientific">Treponema putidum</name>
    <dbReference type="NCBI Taxonomy" id="221027"/>
    <lineage>
        <taxon>Bacteria</taxon>
        <taxon>Pseudomonadati</taxon>
        <taxon>Spirochaetota</taxon>
        <taxon>Spirochaetia</taxon>
        <taxon>Spirochaetales</taxon>
        <taxon>Treponemataceae</taxon>
        <taxon>Treponema</taxon>
    </lineage>
</organism>
<dbReference type="PANTHER" id="PTHR37423">
    <property type="entry name" value="SOLUBLE LYTIC MUREIN TRANSGLYCOSYLASE-RELATED"/>
    <property type="match status" value="1"/>
</dbReference>
<feature type="domain" description="Transglycosylase SLT" evidence="2">
    <location>
        <begin position="535"/>
        <end position="642"/>
    </location>
</feature>
<accession>A0AAE9MRT5</accession>
<evidence type="ECO:0000313" key="4">
    <source>
        <dbReference type="Proteomes" id="UP001058682"/>
    </source>
</evidence>
<dbReference type="EMBL" id="CP038804">
    <property type="protein sequence ID" value="UTY32814.1"/>
    <property type="molecule type" value="Genomic_DNA"/>
</dbReference>
<gene>
    <name evidence="3" type="ORF">E4N74_01415</name>
</gene>
<name>A0AAE9MRT5_9SPIR</name>
<dbReference type="PANTHER" id="PTHR37423:SF5">
    <property type="entry name" value="SOLUBLE LYTIC MUREIN TRANSGLYCOSYLASE"/>
    <property type="match status" value="1"/>
</dbReference>
<dbReference type="Gene3D" id="1.10.530.10">
    <property type="match status" value="1"/>
</dbReference>
<dbReference type="Proteomes" id="UP001058682">
    <property type="component" value="Chromosome"/>
</dbReference>
<evidence type="ECO:0000256" key="1">
    <source>
        <dbReference type="ARBA" id="ARBA00007734"/>
    </source>
</evidence>
<dbReference type="InterPro" id="IPR008258">
    <property type="entry name" value="Transglycosylase_SLT_dom_1"/>
</dbReference>
<dbReference type="NCBIfam" id="NF047373">
    <property type="entry name" value="BB0259_flg_lyt"/>
    <property type="match status" value="1"/>
</dbReference>
<dbReference type="AlphaFoldDB" id="A0AAE9MRT5"/>
<dbReference type="Pfam" id="PF01464">
    <property type="entry name" value="SLT"/>
    <property type="match status" value="1"/>
</dbReference>
<dbReference type="CDD" id="cd13401">
    <property type="entry name" value="Slt70-like"/>
    <property type="match status" value="1"/>
</dbReference>
<dbReference type="InterPro" id="IPR023346">
    <property type="entry name" value="Lysozyme-like_dom_sf"/>
</dbReference>
<dbReference type="RefSeq" id="WP_338113404.1">
    <property type="nucleotide sequence ID" value="NZ_CP038804.1"/>
</dbReference>
<comment type="similarity">
    <text evidence="1">Belongs to the transglycosylase Slt family.</text>
</comment>
<evidence type="ECO:0000313" key="3">
    <source>
        <dbReference type="EMBL" id="UTY32814.1"/>
    </source>
</evidence>
<evidence type="ECO:0000259" key="2">
    <source>
        <dbReference type="Pfam" id="PF01464"/>
    </source>
</evidence>
<reference evidence="3" key="1">
    <citation type="submission" date="2019-04" db="EMBL/GenBank/DDBJ databases">
        <title>Whole genome sequencing of oral phylogroup 2 treponemes.</title>
        <authorList>
            <person name="Chan Y."/>
            <person name="Zeng H.H."/>
            <person name="Yu X.L."/>
            <person name="Leung W.K."/>
            <person name="Watt R.M."/>
        </authorList>
    </citation>
    <scope>NUCLEOTIDE SEQUENCE</scope>
    <source>
        <strain evidence="3">OMZ 835</strain>
    </source>
</reference>
<dbReference type="SUPFAM" id="SSF53955">
    <property type="entry name" value="Lysozyme-like"/>
    <property type="match status" value="1"/>
</dbReference>